<dbReference type="PANTHER" id="PTHR43785:SF12">
    <property type="entry name" value="TYPE-1 GLUTAMINE SYNTHETASE 2"/>
    <property type="match status" value="1"/>
</dbReference>
<comment type="caution">
    <text evidence="5">The sequence shown here is derived from an EMBL/GenBank/DDBJ whole genome shotgun (WGS) entry which is preliminary data.</text>
</comment>
<sequence>MAVYSCAGIYLIPAVVKIGKRDYLVRFTRIYPIINIRVLHFLPFFFGKMVCHYLAFAIIAAAGLDGIEKGLQVPAPIDEDIFHMTEERRAELGIENLPASLGAAIQEFENGTIGRKTLGDHVFGEYVAMKKAEWDSYRTAVHAWEVEQYQAKF</sequence>
<evidence type="ECO:0000313" key="6">
    <source>
        <dbReference type="Proteomes" id="UP000075324"/>
    </source>
</evidence>
<dbReference type="Gene3D" id="3.30.590.10">
    <property type="entry name" value="Glutamine synthetase/guanido kinase, catalytic domain"/>
    <property type="match status" value="1"/>
</dbReference>
<organism evidence="5 6">
    <name type="scientific">Parageobacillus toebii</name>
    <dbReference type="NCBI Taxonomy" id="153151"/>
    <lineage>
        <taxon>Bacteria</taxon>
        <taxon>Bacillati</taxon>
        <taxon>Bacillota</taxon>
        <taxon>Bacilli</taxon>
        <taxon>Bacillales</taxon>
        <taxon>Anoxybacillaceae</taxon>
        <taxon>Parageobacillus</taxon>
    </lineage>
</organism>
<feature type="domain" description="GS catalytic" evidence="4">
    <location>
        <begin position="48"/>
        <end position="149"/>
    </location>
</feature>
<dbReference type="Pfam" id="PF00120">
    <property type="entry name" value="Gln-synt_C"/>
    <property type="match status" value="1"/>
</dbReference>
<comment type="similarity">
    <text evidence="1 3">Belongs to the glutamine synthetase family.</text>
</comment>
<name>A0A150N6G9_9BACL</name>
<reference evidence="5 6" key="1">
    <citation type="submission" date="2016-01" db="EMBL/GenBank/DDBJ databases">
        <title>Draft Genome Sequences of Seven Thermophilic Sporeformers Isolated from Foods.</title>
        <authorList>
            <person name="Berendsen E.M."/>
            <person name="Wells-Bennik M.H."/>
            <person name="Krawcyk A.O."/>
            <person name="De Jong A."/>
            <person name="Holsappel S."/>
            <person name="Eijlander R.T."/>
            <person name="Kuipers O.P."/>
        </authorList>
    </citation>
    <scope>NUCLEOTIDE SEQUENCE [LARGE SCALE GENOMIC DNA]</scope>
    <source>
        <strain evidence="5 6">B4110</strain>
    </source>
</reference>
<evidence type="ECO:0000313" key="5">
    <source>
        <dbReference type="EMBL" id="KYD32254.1"/>
    </source>
</evidence>
<dbReference type="Proteomes" id="UP000075324">
    <property type="component" value="Unassembled WGS sequence"/>
</dbReference>
<dbReference type="PANTHER" id="PTHR43785">
    <property type="entry name" value="GAMMA-GLUTAMYLPUTRESCINE SYNTHETASE"/>
    <property type="match status" value="1"/>
</dbReference>
<dbReference type="PATRIC" id="fig|153151.4.peg.701"/>
<gene>
    <name evidence="5" type="ORF">B4110_1938</name>
</gene>
<protein>
    <submittedName>
        <fullName evidence="5">Glutamine synthetase type I</fullName>
        <ecNumber evidence="5">6.3.1.2</ecNumber>
    </submittedName>
</protein>
<evidence type="ECO:0000256" key="2">
    <source>
        <dbReference type="ARBA" id="ARBA00022598"/>
    </source>
</evidence>
<evidence type="ECO:0000259" key="4">
    <source>
        <dbReference type="Pfam" id="PF00120"/>
    </source>
</evidence>
<dbReference type="InterPro" id="IPR014746">
    <property type="entry name" value="Gln_synth/guanido_kin_cat_dom"/>
</dbReference>
<dbReference type="InterPro" id="IPR008146">
    <property type="entry name" value="Gln_synth_cat_dom"/>
</dbReference>
<dbReference type="SUPFAM" id="SSF55931">
    <property type="entry name" value="Glutamine synthetase/guanido kinase"/>
    <property type="match status" value="1"/>
</dbReference>
<accession>A0A150N6G9</accession>
<evidence type="ECO:0000256" key="1">
    <source>
        <dbReference type="ARBA" id="ARBA00009897"/>
    </source>
</evidence>
<dbReference type="EC" id="6.3.1.2" evidence="5"/>
<evidence type="ECO:0000256" key="3">
    <source>
        <dbReference type="RuleBase" id="RU000384"/>
    </source>
</evidence>
<dbReference type="GO" id="GO:0004356">
    <property type="term" value="F:glutamine synthetase activity"/>
    <property type="evidence" value="ECO:0007669"/>
    <property type="project" value="UniProtKB-EC"/>
</dbReference>
<dbReference type="AlphaFoldDB" id="A0A150N6G9"/>
<proteinExistence type="inferred from homology"/>
<keyword evidence="2 5" id="KW-0436">Ligase</keyword>
<dbReference type="EMBL" id="LQYW01000018">
    <property type="protein sequence ID" value="KYD32254.1"/>
    <property type="molecule type" value="Genomic_DNA"/>
</dbReference>